<evidence type="ECO:0000256" key="2">
    <source>
        <dbReference type="ARBA" id="ARBA00023015"/>
    </source>
</evidence>
<evidence type="ECO:0000313" key="7">
    <source>
        <dbReference type="Proteomes" id="UP000195437"/>
    </source>
</evidence>
<feature type="domain" description="HTH lysR-type" evidence="5">
    <location>
        <begin position="1"/>
        <end position="58"/>
    </location>
</feature>
<dbReference type="PANTHER" id="PTHR30346">
    <property type="entry name" value="TRANSCRIPTIONAL DUAL REGULATOR HCAR-RELATED"/>
    <property type="match status" value="1"/>
</dbReference>
<gene>
    <name evidence="6" type="ORF">CBW65_14905</name>
</gene>
<dbReference type="OrthoDB" id="9803735at2"/>
<dbReference type="CDD" id="cd05466">
    <property type="entry name" value="PBP2_LTTR_substrate"/>
    <property type="match status" value="1"/>
</dbReference>
<sequence>MTLQQMRYCLALARWKSFSKAAESLFITQPALSKQIALLEASLGIKLFERTVHGAVLTAHGQEFCERIRPLVQELDQVWKDMAVSARLTIGALPSLASYYLPELIAQKELSRPETVVKDTSAELLEAVLTGEVDAALVQDVDGDGKLEHAFLLEEPYLLVVPDAHPFAQLAEVAFSDLAGEKIILHQSPCDIRHALLQTFAAHGIEPDIVLEASFNESLLGFTATGLGLSFVPRMLAEHVTHRGIVYKPLTGAPFTRKIYLYTRSLKKTPLL</sequence>
<evidence type="ECO:0000256" key="4">
    <source>
        <dbReference type="ARBA" id="ARBA00023163"/>
    </source>
</evidence>
<evidence type="ECO:0000256" key="3">
    <source>
        <dbReference type="ARBA" id="ARBA00023125"/>
    </source>
</evidence>
<organism evidence="6 7">
    <name type="scientific">Tumebacillus avium</name>
    <dbReference type="NCBI Taxonomy" id="1903704"/>
    <lineage>
        <taxon>Bacteria</taxon>
        <taxon>Bacillati</taxon>
        <taxon>Bacillota</taxon>
        <taxon>Bacilli</taxon>
        <taxon>Bacillales</taxon>
        <taxon>Alicyclobacillaceae</taxon>
        <taxon>Tumebacillus</taxon>
    </lineage>
</organism>
<evidence type="ECO:0000259" key="5">
    <source>
        <dbReference type="PROSITE" id="PS50931"/>
    </source>
</evidence>
<comment type="similarity">
    <text evidence="1">Belongs to the LysR transcriptional regulatory family.</text>
</comment>
<dbReference type="InterPro" id="IPR000847">
    <property type="entry name" value="LysR_HTH_N"/>
</dbReference>
<dbReference type="SUPFAM" id="SSF46785">
    <property type="entry name" value="Winged helix' DNA-binding domain"/>
    <property type="match status" value="1"/>
</dbReference>
<protein>
    <recommendedName>
        <fullName evidence="5">HTH lysR-type domain-containing protein</fullName>
    </recommendedName>
</protein>
<dbReference type="Gene3D" id="1.10.10.10">
    <property type="entry name" value="Winged helix-like DNA-binding domain superfamily/Winged helix DNA-binding domain"/>
    <property type="match status" value="1"/>
</dbReference>
<dbReference type="Pfam" id="PF00126">
    <property type="entry name" value="HTH_1"/>
    <property type="match status" value="1"/>
</dbReference>
<dbReference type="InterPro" id="IPR036390">
    <property type="entry name" value="WH_DNA-bd_sf"/>
</dbReference>
<name>A0A1Y0IRR4_9BACL</name>
<dbReference type="EMBL" id="CP021434">
    <property type="protein sequence ID" value="ARU62145.1"/>
    <property type="molecule type" value="Genomic_DNA"/>
</dbReference>
<dbReference type="InterPro" id="IPR005119">
    <property type="entry name" value="LysR_subst-bd"/>
</dbReference>
<dbReference type="Gene3D" id="3.40.190.290">
    <property type="match status" value="1"/>
</dbReference>
<keyword evidence="2" id="KW-0805">Transcription regulation</keyword>
<reference evidence="7" key="1">
    <citation type="submission" date="2017-05" db="EMBL/GenBank/DDBJ databases">
        <authorList>
            <person name="Sung H."/>
        </authorList>
    </citation>
    <scope>NUCLEOTIDE SEQUENCE [LARGE SCALE GENOMIC DNA]</scope>
    <source>
        <strain evidence="7">AR23208</strain>
    </source>
</reference>
<dbReference type="PROSITE" id="PS50931">
    <property type="entry name" value="HTH_LYSR"/>
    <property type="match status" value="1"/>
</dbReference>
<keyword evidence="3" id="KW-0238">DNA-binding</keyword>
<proteinExistence type="inferred from homology"/>
<evidence type="ECO:0000256" key="1">
    <source>
        <dbReference type="ARBA" id="ARBA00009437"/>
    </source>
</evidence>
<dbReference type="PRINTS" id="PR00039">
    <property type="entry name" value="HTHLYSR"/>
</dbReference>
<dbReference type="PANTHER" id="PTHR30346:SF28">
    <property type="entry name" value="HTH-TYPE TRANSCRIPTIONAL REGULATOR CYNR"/>
    <property type="match status" value="1"/>
</dbReference>
<dbReference type="Proteomes" id="UP000195437">
    <property type="component" value="Chromosome"/>
</dbReference>
<evidence type="ECO:0000313" key="6">
    <source>
        <dbReference type="EMBL" id="ARU62145.1"/>
    </source>
</evidence>
<dbReference type="RefSeq" id="WP_087457507.1">
    <property type="nucleotide sequence ID" value="NZ_CP021434.1"/>
</dbReference>
<dbReference type="GO" id="GO:0003700">
    <property type="term" value="F:DNA-binding transcription factor activity"/>
    <property type="evidence" value="ECO:0007669"/>
    <property type="project" value="InterPro"/>
</dbReference>
<dbReference type="KEGG" id="tum:CBW65_14905"/>
<dbReference type="FunFam" id="1.10.10.10:FF:000001">
    <property type="entry name" value="LysR family transcriptional regulator"/>
    <property type="match status" value="1"/>
</dbReference>
<keyword evidence="7" id="KW-1185">Reference proteome</keyword>
<accession>A0A1Y0IRR4</accession>
<dbReference type="GO" id="GO:0003677">
    <property type="term" value="F:DNA binding"/>
    <property type="evidence" value="ECO:0007669"/>
    <property type="project" value="UniProtKB-KW"/>
</dbReference>
<dbReference type="GO" id="GO:0032993">
    <property type="term" value="C:protein-DNA complex"/>
    <property type="evidence" value="ECO:0007669"/>
    <property type="project" value="TreeGrafter"/>
</dbReference>
<keyword evidence="4" id="KW-0804">Transcription</keyword>
<dbReference type="InterPro" id="IPR036388">
    <property type="entry name" value="WH-like_DNA-bd_sf"/>
</dbReference>
<dbReference type="Pfam" id="PF03466">
    <property type="entry name" value="LysR_substrate"/>
    <property type="match status" value="1"/>
</dbReference>
<dbReference type="SUPFAM" id="SSF53850">
    <property type="entry name" value="Periplasmic binding protein-like II"/>
    <property type="match status" value="1"/>
</dbReference>
<dbReference type="AlphaFoldDB" id="A0A1Y0IRR4"/>